<proteinExistence type="predicted"/>
<keyword evidence="1" id="KW-0472">Membrane</keyword>
<keyword evidence="1" id="KW-1133">Transmembrane helix</keyword>
<organism evidence="2 3">
    <name type="scientific">Waterburya agarophytonicola KI4</name>
    <dbReference type="NCBI Taxonomy" id="2874699"/>
    <lineage>
        <taxon>Bacteria</taxon>
        <taxon>Bacillati</taxon>
        <taxon>Cyanobacteriota</taxon>
        <taxon>Cyanophyceae</taxon>
        <taxon>Pleurocapsales</taxon>
        <taxon>Hyellaceae</taxon>
        <taxon>Waterburya</taxon>
        <taxon>Waterburya agarophytonicola</taxon>
    </lineage>
</organism>
<dbReference type="Proteomes" id="UP000729733">
    <property type="component" value="Unassembled WGS sequence"/>
</dbReference>
<protein>
    <submittedName>
        <fullName evidence="2">Uncharacterized protein</fullName>
    </submittedName>
</protein>
<comment type="caution">
    <text evidence="2">The sequence shown here is derived from an EMBL/GenBank/DDBJ whole genome shotgun (WGS) entry which is preliminary data.</text>
</comment>
<keyword evidence="1" id="KW-0812">Transmembrane</keyword>
<sequence length="74" mass="8446">MLQLRFVGAYFLLGLVGWSLANFVMDVVTVGKKMHQIPCTKCRFFTGDYRLKCTVNPHFANTEEAIGCSDYYQT</sequence>
<gene>
    <name evidence="2" type="ORF">I4641_03895</name>
</gene>
<keyword evidence="3" id="KW-1185">Reference proteome</keyword>
<dbReference type="AlphaFoldDB" id="A0A964BNU3"/>
<evidence type="ECO:0000313" key="3">
    <source>
        <dbReference type="Proteomes" id="UP000729733"/>
    </source>
</evidence>
<evidence type="ECO:0000313" key="2">
    <source>
        <dbReference type="EMBL" id="MCC0176122.1"/>
    </source>
</evidence>
<accession>A0A964BNU3</accession>
<name>A0A964BNU3_9CYAN</name>
<reference evidence="2" key="1">
    <citation type="journal article" date="2021" name="Antonie Van Leeuwenhoek">
        <title>Draft genome and description of Waterburya agarophytonicola gen. nov. sp. nov. (Pleurocapsales, Cyanobacteria): a seaweed symbiont.</title>
        <authorList>
            <person name="Bonthond G."/>
            <person name="Shalygin S."/>
            <person name="Bayer T."/>
            <person name="Weinberger F."/>
        </authorList>
    </citation>
    <scope>NUCLEOTIDE SEQUENCE</scope>
    <source>
        <strain evidence="2">KI4</strain>
    </source>
</reference>
<evidence type="ECO:0000256" key="1">
    <source>
        <dbReference type="SAM" id="Phobius"/>
    </source>
</evidence>
<dbReference type="EMBL" id="JADWDC010000006">
    <property type="protein sequence ID" value="MCC0176122.1"/>
    <property type="molecule type" value="Genomic_DNA"/>
</dbReference>
<feature type="transmembrane region" description="Helical" evidence="1">
    <location>
        <begin position="6"/>
        <end position="25"/>
    </location>
</feature>